<sequence length="456" mass="54558">MDAYYKQLYDYVPSTSTTAPIGIYSTPPPQQQPAPSSSPPNFTQPNFGQPSSPFPSDTPIHNGEPSRQTFTPTQTPTYTPLDGSSTYSLVGTSNYGPPNTYNGQMNYGYPYPHPGSASSAPFSPQHPYGNMPNHMGTGPQNPPGRQLMRRNRGSEPKPPNTINQNSSFFSSIISAIMYLFSSSSVIFNNISHPPPNTNSLQFNAPLSIEYHPRLLEKTEEWKDNEWTNWLRRLEEEWVEFNDTIEKEKEKWLTAKEKEWDEFLQFMDNKWMHYHESLDEDVKSDILKRSLTLDEYEWKEWMKTEGKDLMEKDWKNWITNNESYLDVWSVKEWLKWKDQKIVAWIMTDWKCEEDEYWSKWEESWAKFPNMHDRTNWLNWRERLNKEMVQWNSWVMMKEQYIRGNRTDRWCKWKNDKHVLFNLWMDSFINRWITEKQWFVWVKERNKIKSKGRYRSHH</sequence>
<protein>
    <recommendedName>
        <fullName evidence="2">Tryptophan/threonine-rich plasmodium antigen C-terminal domain-containing protein</fullName>
    </recommendedName>
</protein>
<dbReference type="EMBL" id="KI965483">
    <property type="protein sequence ID" value="EUD65087.1"/>
    <property type="molecule type" value="Genomic_DNA"/>
</dbReference>
<reference evidence="3 4" key="1">
    <citation type="submission" date="2013-02" db="EMBL/GenBank/DDBJ databases">
        <title>The Genome Sequence of Plasmodium inui San Antonio 1.</title>
        <authorList>
            <consortium name="The Broad Institute Genome Sequencing Platform"/>
            <consortium name="The Broad Institute Genome Sequencing Center for Infectious Disease"/>
            <person name="Neafsey D."/>
            <person name="Cheeseman I."/>
            <person name="Volkman S."/>
            <person name="Adams J."/>
            <person name="Walker B."/>
            <person name="Young S.K."/>
            <person name="Zeng Q."/>
            <person name="Gargeya S."/>
            <person name="Fitzgerald M."/>
            <person name="Haas B."/>
            <person name="Abouelleil A."/>
            <person name="Alvarado L."/>
            <person name="Arachchi H.M."/>
            <person name="Berlin A.M."/>
            <person name="Chapman S.B."/>
            <person name="Dewar J."/>
            <person name="Goldberg J."/>
            <person name="Griggs A."/>
            <person name="Gujja S."/>
            <person name="Hansen M."/>
            <person name="Howarth C."/>
            <person name="Imamovic A."/>
            <person name="Larimer J."/>
            <person name="McCowan C."/>
            <person name="Murphy C."/>
            <person name="Neiman D."/>
            <person name="Pearson M."/>
            <person name="Priest M."/>
            <person name="Roberts A."/>
            <person name="Saif S."/>
            <person name="Shea T."/>
            <person name="Sisk P."/>
            <person name="Sykes S."/>
            <person name="Wortman J."/>
            <person name="Nusbaum C."/>
            <person name="Birren B."/>
        </authorList>
    </citation>
    <scope>NUCLEOTIDE SEQUENCE [LARGE SCALE GENOMIC DNA]</scope>
    <source>
        <strain evidence="3 4">San Antonio 1</strain>
    </source>
</reference>
<organism evidence="3 4">
    <name type="scientific">Plasmodium inui San Antonio 1</name>
    <dbReference type="NCBI Taxonomy" id="1237626"/>
    <lineage>
        <taxon>Eukaryota</taxon>
        <taxon>Sar</taxon>
        <taxon>Alveolata</taxon>
        <taxon>Apicomplexa</taxon>
        <taxon>Aconoidasida</taxon>
        <taxon>Haemosporida</taxon>
        <taxon>Plasmodiidae</taxon>
        <taxon>Plasmodium</taxon>
        <taxon>Plasmodium (Plasmodium)</taxon>
    </lineage>
</organism>
<dbReference type="OrthoDB" id="370547at2759"/>
<feature type="domain" description="Tryptophan/threonine-rich plasmodium antigen C-terminal" evidence="2">
    <location>
        <begin position="225"/>
        <end position="439"/>
    </location>
</feature>
<evidence type="ECO:0000256" key="1">
    <source>
        <dbReference type="SAM" id="MobiDB-lite"/>
    </source>
</evidence>
<dbReference type="GeneID" id="20039761"/>
<name>W6ZWE0_9APIC</name>
<evidence type="ECO:0000259" key="2">
    <source>
        <dbReference type="Pfam" id="PF12319"/>
    </source>
</evidence>
<dbReference type="AlphaFoldDB" id="W6ZWE0"/>
<dbReference type="Pfam" id="PF12319">
    <property type="entry name" value="TryThrA_C"/>
    <property type="match status" value="1"/>
</dbReference>
<dbReference type="Proteomes" id="UP000030640">
    <property type="component" value="Unassembled WGS sequence"/>
</dbReference>
<feature type="compositionally biased region" description="Polar residues" evidence="1">
    <location>
        <begin position="41"/>
        <end position="55"/>
    </location>
</feature>
<dbReference type="InterPro" id="IPR022089">
    <property type="entry name" value="Plasmodium-antigen_C"/>
</dbReference>
<feature type="compositionally biased region" description="Polar residues" evidence="1">
    <location>
        <begin position="82"/>
        <end position="91"/>
    </location>
</feature>
<feature type="region of interest" description="Disordered" evidence="1">
    <location>
        <begin position="116"/>
        <end position="164"/>
    </location>
</feature>
<dbReference type="VEuPathDB" id="PlasmoDB:C922_04487"/>
<feature type="region of interest" description="Disordered" evidence="1">
    <location>
        <begin position="16"/>
        <end position="91"/>
    </location>
</feature>
<feature type="compositionally biased region" description="Pro residues" evidence="1">
    <location>
        <begin position="26"/>
        <end position="38"/>
    </location>
</feature>
<evidence type="ECO:0000313" key="4">
    <source>
        <dbReference type="Proteomes" id="UP000030640"/>
    </source>
</evidence>
<gene>
    <name evidence="3" type="ORF">C922_04487</name>
</gene>
<dbReference type="RefSeq" id="XP_008818292.1">
    <property type="nucleotide sequence ID" value="XM_008820070.1"/>
</dbReference>
<evidence type="ECO:0000313" key="3">
    <source>
        <dbReference type="EMBL" id="EUD65087.1"/>
    </source>
</evidence>
<keyword evidence="4" id="KW-1185">Reference proteome</keyword>
<feature type="compositionally biased region" description="Low complexity" evidence="1">
    <location>
        <begin position="68"/>
        <end position="80"/>
    </location>
</feature>
<proteinExistence type="predicted"/>
<accession>W6ZWE0</accession>